<dbReference type="RefSeq" id="WP_262567527.1">
    <property type="nucleotide sequence ID" value="NZ_JAPFCC010000001.1"/>
</dbReference>
<gene>
    <name evidence="2" type="ORF">NX722_07910</name>
</gene>
<organism evidence="2 3">
    <name type="scientific">Endozoicomonas gorgoniicola</name>
    <dbReference type="NCBI Taxonomy" id="1234144"/>
    <lineage>
        <taxon>Bacteria</taxon>
        <taxon>Pseudomonadati</taxon>
        <taxon>Pseudomonadota</taxon>
        <taxon>Gammaproteobacteria</taxon>
        <taxon>Oceanospirillales</taxon>
        <taxon>Endozoicomonadaceae</taxon>
        <taxon>Endozoicomonas</taxon>
    </lineage>
</organism>
<evidence type="ECO:0008006" key="4">
    <source>
        <dbReference type="Google" id="ProtNLM"/>
    </source>
</evidence>
<protein>
    <recommendedName>
        <fullName evidence="4">Conjugal transfer protein TraR</fullName>
    </recommendedName>
</protein>
<evidence type="ECO:0000313" key="3">
    <source>
        <dbReference type="Proteomes" id="UP001209854"/>
    </source>
</evidence>
<reference evidence="2 3" key="1">
    <citation type="submission" date="2022-10" db="EMBL/GenBank/DDBJ databases">
        <title>High-quality genome sequences of two octocoral-associated bacteria, Endozoicomonas euniceicola EF212 and Endozoicomonas gorgoniicola PS125.</title>
        <authorList>
            <person name="Chiou Y.-J."/>
            <person name="Chen Y.-H."/>
        </authorList>
    </citation>
    <scope>NUCLEOTIDE SEQUENCE [LARGE SCALE GENOMIC DNA]</scope>
    <source>
        <strain evidence="2 3">PS125</strain>
    </source>
</reference>
<evidence type="ECO:0000313" key="2">
    <source>
        <dbReference type="EMBL" id="MCW7552574.1"/>
    </source>
</evidence>
<dbReference type="Proteomes" id="UP001209854">
    <property type="component" value="Unassembled WGS sequence"/>
</dbReference>
<dbReference type="EMBL" id="JAPFCC010000001">
    <property type="protein sequence ID" value="MCW7552574.1"/>
    <property type="molecule type" value="Genomic_DNA"/>
</dbReference>
<comment type="caution">
    <text evidence="2">The sequence shown here is derived from an EMBL/GenBank/DDBJ whole genome shotgun (WGS) entry which is preliminary data.</text>
</comment>
<dbReference type="PROSITE" id="PS51128">
    <property type="entry name" value="ZF_DKSA_2"/>
    <property type="match status" value="1"/>
</dbReference>
<name>A0ABT3MT77_9GAMM</name>
<keyword evidence="3" id="KW-1185">Reference proteome</keyword>
<sequence length="75" mass="8952">MDDLDRAKLLEQSEREQLLQQHRQRLREKPLYIEGVACCRDCETSIEERLTAGIDACRCMECQRLKERREKHYAG</sequence>
<accession>A0ABT3MT77</accession>
<evidence type="ECO:0000256" key="1">
    <source>
        <dbReference type="PROSITE-ProRule" id="PRU00510"/>
    </source>
</evidence>
<comment type="caution">
    <text evidence="1">Lacks conserved residue(s) required for the propagation of feature annotation.</text>
</comment>
<proteinExistence type="predicted"/>